<reference evidence="2" key="2">
    <citation type="journal article" date="2015" name="Data Brief">
        <title>Shoot transcriptome of the giant reed, Arundo donax.</title>
        <authorList>
            <person name="Barrero R.A."/>
            <person name="Guerrero F.D."/>
            <person name="Moolhuijzen P."/>
            <person name="Goolsby J.A."/>
            <person name="Tidwell J."/>
            <person name="Bellgard S.E."/>
            <person name="Bellgard M.I."/>
        </authorList>
    </citation>
    <scope>NUCLEOTIDE SEQUENCE</scope>
    <source>
        <tissue evidence="2">Shoot tissue taken approximately 20 cm above the soil surface</tissue>
    </source>
</reference>
<reference evidence="2" key="1">
    <citation type="submission" date="2014-09" db="EMBL/GenBank/DDBJ databases">
        <authorList>
            <person name="Magalhaes I.L.F."/>
            <person name="Oliveira U."/>
            <person name="Santos F.R."/>
            <person name="Vidigal T.H.D.A."/>
            <person name="Brescovit A.D."/>
            <person name="Santos A.J."/>
        </authorList>
    </citation>
    <scope>NUCLEOTIDE SEQUENCE</scope>
    <source>
        <tissue evidence="2">Shoot tissue taken approximately 20 cm above the soil surface</tissue>
    </source>
</reference>
<protein>
    <submittedName>
        <fullName evidence="2">Uncharacterized protein</fullName>
    </submittedName>
</protein>
<organism evidence="2">
    <name type="scientific">Arundo donax</name>
    <name type="common">Giant reed</name>
    <name type="synonym">Donax arundinaceus</name>
    <dbReference type="NCBI Taxonomy" id="35708"/>
    <lineage>
        <taxon>Eukaryota</taxon>
        <taxon>Viridiplantae</taxon>
        <taxon>Streptophyta</taxon>
        <taxon>Embryophyta</taxon>
        <taxon>Tracheophyta</taxon>
        <taxon>Spermatophyta</taxon>
        <taxon>Magnoliopsida</taxon>
        <taxon>Liliopsida</taxon>
        <taxon>Poales</taxon>
        <taxon>Poaceae</taxon>
        <taxon>PACMAD clade</taxon>
        <taxon>Arundinoideae</taxon>
        <taxon>Arundineae</taxon>
        <taxon>Arundo</taxon>
    </lineage>
</organism>
<dbReference type="AlphaFoldDB" id="A0A0A8XW82"/>
<feature type="compositionally biased region" description="Basic residues" evidence="1">
    <location>
        <begin position="62"/>
        <end position="76"/>
    </location>
</feature>
<proteinExistence type="predicted"/>
<sequence>MRYTAAAGSCRPRRQWPLPVRDPVTFFSSLFRRTGYYMRHTCISSRISRRQIKRRGEPMGRERRKRRMGRGRRRKS</sequence>
<accession>A0A0A8XW82</accession>
<dbReference type="EMBL" id="GBRH01279804">
    <property type="protein sequence ID" value="JAD18091.1"/>
    <property type="molecule type" value="Transcribed_RNA"/>
</dbReference>
<name>A0A0A8XW82_ARUDO</name>
<evidence type="ECO:0000313" key="2">
    <source>
        <dbReference type="EMBL" id="JAD18091.1"/>
    </source>
</evidence>
<feature type="region of interest" description="Disordered" evidence="1">
    <location>
        <begin position="48"/>
        <end position="76"/>
    </location>
</feature>
<evidence type="ECO:0000256" key="1">
    <source>
        <dbReference type="SAM" id="MobiDB-lite"/>
    </source>
</evidence>